<dbReference type="InterPro" id="IPR009057">
    <property type="entry name" value="Homeodomain-like_sf"/>
</dbReference>
<comment type="caution">
    <text evidence="9">The sequence shown here is derived from an EMBL/GenBank/DDBJ whole genome shotgun (WGS) entry which is preliminary data.</text>
</comment>
<dbReference type="Gene3D" id="1.10.10.60">
    <property type="entry name" value="Homeodomain-like"/>
    <property type="match status" value="1"/>
</dbReference>
<accession>A0AA41UIZ9</accession>
<protein>
    <submittedName>
        <fullName evidence="9">Sigma-54 dependent transcriptional regulator</fullName>
    </submittedName>
</protein>
<dbReference type="GO" id="GO:0005524">
    <property type="term" value="F:ATP binding"/>
    <property type="evidence" value="ECO:0007669"/>
    <property type="project" value="UniProtKB-KW"/>
</dbReference>
<dbReference type="PROSITE" id="PS00675">
    <property type="entry name" value="SIGMA54_INTERACT_1"/>
    <property type="match status" value="1"/>
</dbReference>
<evidence type="ECO:0000259" key="8">
    <source>
        <dbReference type="PROSITE" id="PS50110"/>
    </source>
</evidence>
<dbReference type="Pfam" id="PF02954">
    <property type="entry name" value="HTH_8"/>
    <property type="match status" value="1"/>
</dbReference>
<dbReference type="SUPFAM" id="SSF52172">
    <property type="entry name" value="CheY-like"/>
    <property type="match status" value="1"/>
</dbReference>
<evidence type="ECO:0000256" key="6">
    <source>
        <dbReference type="PROSITE-ProRule" id="PRU00169"/>
    </source>
</evidence>
<dbReference type="InterPro" id="IPR027417">
    <property type="entry name" value="P-loop_NTPase"/>
</dbReference>
<dbReference type="EMBL" id="JALJRB010000012">
    <property type="protein sequence ID" value="MCJ8501315.1"/>
    <property type="molecule type" value="Genomic_DNA"/>
</dbReference>
<dbReference type="PROSITE" id="PS00688">
    <property type="entry name" value="SIGMA54_INTERACT_3"/>
    <property type="match status" value="1"/>
</dbReference>
<dbReference type="GO" id="GO:0006355">
    <property type="term" value="P:regulation of DNA-templated transcription"/>
    <property type="evidence" value="ECO:0007669"/>
    <property type="project" value="InterPro"/>
</dbReference>
<evidence type="ECO:0000256" key="5">
    <source>
        <dbReference type="ARBA" id="ARBA00023163"/>
    </source>
</evidence>
<evidence type="ECO:0000313" key="10">
    <source>
        <dbReference type="Proteomes" id="UP001165427"/>
    </source>
</evidence>
<dbReference type="SUPFAM" id="SSF52540">
    <property type="entry name" value="P-loop containing nucleoside triphosphate hydrolases"/>
    <property type="match status" value="1"/>
</dbReference>
<reference evidence="9" key="1">
    <citation type="submission" date="2022-04" db="EMBL/GenBank/DDBJ databases">
        <title>Desulfatitalea alkaliphila sp. nov., a novel anaerobic sulfate-reducing bacterium isolated from terrestrial mud volcano, Taman Peninsula, Russia.</title>
        <authorList>
            <person name="Khomyakova M.A."/>
            <person name="Merkel A.Y."/>
            <person name="Slobodkin A.I."/>
        </authorList>
    </citation>
    <scope>NUCLEOTIDE SEQUENCE</scope>
    <source>
        <strain evidence="9">M08but</strain>
    </source>
</reference>
<dbReference type="Proteomes" id="UP001165427">
    <property type="component" value="Unassembled WGS sequence"/>
</dbReference>
<dbReference type="InterPro" id="IPR002078">
    <property type="entry name" value="Sigma_54_int"/>
</dbReference>
<keyword evidence="3" id="KW-0805">Transcription regulation</keyword>
<feature type="domain" description="Sigma-54 factor interaction" evidence="7">
    <location>
        <begin position="137"/>
        <end position="366"/>
    </location>
</feature>
<evidence type="ECO:0000313" key="9">
    <source>
        <dbReference type="EMBL" id="MCJ8501315.1"/>
    </source>
</evidence>
<dbReference type="PROSITE" id="PS50110">
    <property type="entry name" value="RESPONSE_REGULATORY"/>
    <property type="match status" value="1"/>
</dbReference>
<gene>
    <name evidence="9" type="ORF">MRX98_12090</name>
</gene>
<dbReference type="SMART" id="SM00382">
    <property type="entry name" value="AAA"/>
    <property type="match status" value="1"/>
</dbReference>
<dbReference type="Gene3D" id="3.40.50.300">
    <property type="entry name" value="P-loop containing nucleotide triphosphate hydrolases"/>
    <property type="match status" value="1"/>
</dbReference>
<dbReference type="SUPFAM" id="SSF46689">
    <property type="entry name" value="Homeodomain-like"/>
    <property type="match status" value="1"/>
</dbReference>
<proteinExistence type="predicted"/>
<comment type="caution">
    <text evidence="6">Lacks conserved residue(s) required for the propagation of feature annotation.</text>
</comment>
<dbReference type="Pfam" id="PF00158">
    <property type="entry name" value="Sigma54_activat"/>
    <property type="match status" value="1"/>
</dbReference>
<dbReference type="PANTHER" id="PTHR32071">
    <property type="entry name" value="TRANSCRIPTIONAL REGULATORY PROTEIN"/>
    <property type="match status" value="1"/>
</dbReference>
<sequence length="443" mass="47897">MAKQAILIISESDGLSGRLGGYLESCGFRVVTGDIEGNSAAKITDNGCDLVVLGLANPAKSGADWVSEVRTQGVAAPLVVVAEGGSVRDAVAVVQAGAADYFSADDDPALIAKGVELLLKHKGNGQRADLPESDIAMVTREPAMDALLAMAGRIAASPATVLIQGESGTGKEMLARFIHAHSGRGQRPMVAMNCSALPDTLAESELFGYERGAFTGALQRKTGRFEQAHQGTLLLDEISELPLPLQAKLLRVLQEKVVDRIGGNRPVPVDVRVIATTNRDLAAMVREGTFRQDLYYRLRIVPLVIPPLRARTEDIAALSDHFIAKHSGNDVDPTPRFNAAAMAELKRWHWPGNVRELENTIQRALLIRDGAVMGPELLLLEEGLGVPAKEEGQPLVGMTVKDLEERLIVQTLDHVNQNRTHAAEMLGISIRTLRNKLREYRTE</sequence>
<dbReference type="PANTHER" id="PTHR32071:SF21">
    <property type="entry name" value="TRANSCRIPTIONAL REGULATORY PROTEIN FLGR"/>
    <property type="match status" value="1"/>
</dbReference>
<keyword evidence="5" id="KW-0804">Transcription</keyword>
<dbReference type="PRINTS" id="PR01590">
    <property type="entry name" value="HTHFIS"/>
</dbReference>
<keyword evidence="2" id="KW-0067">ATP-binding</keyword>
<dbReference type="InterPro" id="IPR025944">
    <property type="entry name" value="Sigma_54_int_dom_CS"/>
</dbReference>
<dbReference type="InterPro" id="IPR002197">
    <property type="entry name" value="HTH_Fis"/>
</dbReference>
<feature type="domain" description="Response regulatory" evidence="8">
    <location>
        <begin position="5"/>
        <end position="119"/>
    </location>
</feature>
<evidence type="ECO:0000256" key="2">
    <source>
        <dbReference type="ARBA" id="ARBA00022840"/>
    </source>
</evidence>
<dbReference type="AlphaFoldDB" id="A0AA41UIZ9"/>
<dbReference type="GO" id="GO:0000160">
    <property type="term" value="P:phosphorelay signal transduction system"/>
    <property type="evidence" value="ECO:0007669"/>
    <property type="project" value="InterPro"/>
</dbReference>
<dbReference type="Pfam" id="PF25601">
    <property type="entry name" value="AAA_lid_14"/>
    <property type="match status" value="1"/>
</dbReference>
<dbReference type="InterPro" id="IPR025662">
    <property type="entry name" value="Sigma_54_int_dom_ATP-bd_1"/>
</dbReference>
<keyword evidence="4" id="KW-0238">DNA-binding</keyword>
<evidence type="ECO:0000256" key="3">
    <source>
        <dbReference type="ARBA" id="ARBA00023015"/>
    </source>
</evidence>
<organism evidence="9 10">
    <name type="scientific">Desulfatitalea alkaliphila</name>
    <dbReference type="NCBI Taxonomy" id="2929485"/>
    <lineage>
        <taxon>Bacteria</taxon>
        <taxon>Pseudomonadati</taxon>
        <taxon>Thermodesulfobacteriota</taxon>
        <taxon>Desulfobacteria</taxon>
        <taxon>Desulfobacterales</taxon>
        <taxon>Desulfosarcinaceae</taxon>
        <taxon>Desulfatitalea</taxon>
    </lineage>
</organism>
<name>A0AA41UIZ9_9BACT</name>
<keyword evidence="1" id="KW-0547">Nucleotide-binding</keyword>
<dbReference type="InterPro" id="IPR003593">
    <property type="entry name" value="AAA+_ATPase"/>
</dbReference>
<dbReference type="RefSeq" id="WP_246908555.1">
    <property type="nucleotide sequence ID" value="NZ_JALJRB010000012.1"/>
</dbReference>
<dbReference type="Gene3D" id="1.10.8.60">
    <property type="match status" value="1"/>
</dbReference>
<dbReference type="GO" id="GO:0043565">
    <property type="term" value="F:sequence-specific DNA binding"/>
    <property type="evidence" value="ECO:0007669"/>
    <property type="project" value="InterPro"/>
</dbReference>
<dbReference type="InterPro" id="IPR011006">
    <property type="entry name" value="CheY-like_superfamily"/>
</dbReference>
<dbReference type="Gene3D" id="3.40.50.2300">
    <property type="match status" value="1"/>
</dbReference>
<dbReference type="PROSITE" id="PS50045">
    <property type="entry name" value="SIGMA54_INTERACT_4"/>
    <property type="match status" value="1"/>
</dbReference>
<dbReference type="InterPro" id="IPR058031">
    <property type="entry name" value="AAA_lid_NorR"/>
</dbReference>
<dbReference type="CDD" id="cd00009">
    <property type="entry name" value="AAA"/>
    <property type="match status" value="1"/>
</dbReference>
<evidence type="ECO:0000259" key="7">
    <source>
        <dbReference type="PROSITE" id="PS50045"/>
    </source>
</evidence>
<keyword evidence="10" id="KW-1185">Reference proteome</keyword>
<dbReference type="InterPro" id="IPR001789">
    <property type="entry name" value="Sig_transdc_resp-reg_receiver"/>
</dbReference>
<evidence type="ECO:0000256" key="4">
    <source>
        <dbReference type="ARBA" id="ARBA00023125"/>
    </source>
</evidence>
<dbReference type="FunFam" id="3.40.50.300:FF:000006">
    <property type="entry name" value="DNA-binding transcriptional regulator NtrC"/>
    <property type="match status" value="1"/>
</dbReference>
<evidence type="ECO:0000256" key="1">
    <source>
        <dbReference type="ARBA" id="ARBA00022741"/>
    </source>
</evidence>